<dbReference type="Proteomes" id="UP001500279">
    <property type="component" value="Unassembled WGS sequence"/>
</dbReference>
<feature type="domain" description="DUF427" evidence="1">
    <location>
        <begin position="24"/>
        <end position="115"/>
    </location>
</feature>
<keyword evidence="3" id="KW-1185">Reference proteome</keyword>
<gene>
    <name evidence="2" type="ORF">GCM10009107_14730</name>
</gene>
<dbReference type="Pfam" id="PF04248">
    <property type="entry name" value="NTP_transf_9"/>
    <property type="match status" value="1"/>
</dbReference>
<comment type="caution">
    <text evidence="2">The sequence shown here is derived from an EMBL/GenBank/DDBJ whole genome shotgun (WGS) entry which is preliminary data.</text>
</comment>
<evidence type="ECO:0000259" key="1">
    <source>
        <dbReference type="Pfam" id="PF04248"/>
    </source>
</evidence>
<protein>
    <submittedName>
        <fullName evidence="2">DUF427 domain-containing protein</fullName>
    </submittedName>
</protein>
<dbReference type="InterPro" id="IPR038694">
    <property type="entry name" value="DUF427_sf"/>
</dbReference>
<sequence>MNPSPGHKEHPEHHVRERHLKQRMVVEWHGQTLADSSDVIQVDEDKNPPRYYFPRNEVKTEMLKRTQTSSHCPFKGEASYYALHSGDQTLPDVIWSYEAPYDEHLALKDRMAFWVEKIDGLQIKKLGASEAAAGQAARSTPPSS</sequence>
<organism evidence="2 3">
    <name type="scientific">Ideonella azotifigens</name>
    <dbReference type="NCBI Taxonomy" id="513160"/>
    <lineage>
        <taxon>Bacteria</taxon>
        <taxon>Pseudomonadati</taxon>
        <taxon>Pseudomonadota</taxon>
        <taxon>Betaproteobacteria</taxon>
        <taxon>Burkholderiales</taxon>
        <taxon>Sphaerotilaceae</taxon>
        <taxon>Ideonella</taxon>
    </lineage>
</organism>
<dbReference type="Gene3D" id="2.170.150.40">
    <property type="entry name" value="Domain of unknown function (DUF427)"/>
    <property type="match status" value="1"/>
</dbReference>
<name>A0ABP3V5I7_9BURK</name>
<dbReference type="PANTHER" id="PTHR34310">
    <property type="entry name" value="DUF427 DOMAIN PROTEIN (AFU_ORTHOLOGUE AFUA_3G02220)"/>
    <property type="match status" value="1"/>
</dbReference>
<evidence type="ECO:0000313" key="3">
    <source>
        <dbReference type="Proteomes" id="UP001500279"/>
    </source>
</evidence>
<proteinExistence type="predicted"/>
<reference evidence="3" key="1">
    <citation type="journal article" date="2019" name="Int. J. Syst. Evol. Microbiol.">
        <title>The Global Catalogue of Microorganisms (GCM) 10K type strain sequencing project: providing services to taxonomists for standard genome sequencing and annotation.</title>
        <authorList>
            <consortium name="The Broad Institute Genomics Platform"/>
            <consortium name="The Broad Institute Genome Sequencing Center for Infectious Disease"/>
            <person name="Wu L."/>
            <person name="Ma J."/>
        </authorList>
    </citation>
    <scope>NUCLEOTIDE SEQUENCE [LARGE SCALE GENOMIC DNA]</scope>
    <source>
        <strain evidence="3">JCM 15503</strain>
    </source>
</reference>
<dbReference type="InterPro" id="IPR007361">
    <property type="entry name" value="DUF427"/>
</dbReference>
<evidence type="ECO:0000313" key="2">
    <source>
        <dbReference type="EMBL" id="GAA0746801.1"/>
    </source>
</evidence>
<dbReference type="EMBL" id="BAAAEW010000006">
    <property type="protein sequence ID" value="GAA0746801.1"/>
    <property type="molecule type" value="Genomic_DNA"/>
</dbReference>
<accession>A0ABP3V5I7</accession>
<dbReference type="RefSeq" id="WP_141289049.1">
    <property type="nucleotide sequence ID" value="NZ_BAAAEW010000006.1"/>
</dbReference>
<dbReference type="PANTHER" id="PTHR34310:SF9">
    <property type="entry name" value="BLR5716 PROTEIN"/>
    <property type="match status" value="1"/>
</dbReference>